<name>A0A9J6E0C6_RHIMP</name>
<keyword evidence="3" id="KW-1185">Reference proteome</keyword>
<sequence>MSAVGSKNTRRSFTAAFKRAAILHAEETNNCAAGRKFGIGECVVRKWRLQREEIFSCDSKRRGFRGPKSGRFSELEAKLAAYVTDLRDRSLLVTCEMVTQQARVYAVQAGIPRCIIYLDETWVNAGHTKEYVWQDTTVKSSQDAFLKGLTTGLAAPSGKGARLILVHAGSSATGFIEGAADYFRAKKWGSADYHSEMDGR</sequence>
<dbReference type="Proteomes" id="UP000821866">
    <property type="component" value="Chromosome 4"/>
</dbReference>
<accession>A0A9J6E0C6</accession>
<gene>
    <name evidence="2" type="ORF">HPB51_011153</name>
</gene>
<organism evidence="2 3">
    <name type="scientific">Rhipicephalus microplus</name>
    <name type="common">Cattle tick</name>
    <name type="synonym">Boophilus microplus</name>
    <dbReference type="NCBI Taxonomy" id="6941"/>
    <lineage>
        <taxon>Eukaryota</taxon>
        <taxon>Metazoa</taxon>
        <taxon>Ecdysozoa</taxon>
        <taxon>Arthropoda</taxon>
        <taxon>Chelicerata</taxon>
        <taxon>Arachnida</taxon>
        <taxon>Acari</taxon>
        <taxon>Parasitiformes</taxon>
        <taxon>Ixodida</taxon>
        <taxon>Ixodoidea</taxon>
        <taxon>Ixodidae</taxon>
        <taxon>Rhipicephalinae</taxon>
        <taxon>Rhipicephalus</taxon>
        <taxon>Boophilus</taxon>
    </lineage>
</organism>
<reference evidence="2" key="1">
    <citation type="journal article" date="2020" name="Cell">
        <title>Large-Scale Comparative Analyses of Tick Genomes Elucidate Their Genetic Diversity and Vector Capacities.</title>
        <authorList>
            <consortium name="Tick Genome and Microbiome Consortium (TIGMIC)"/>
            <person name="Jia N."/>
            <person name="Wang J."/>
            <person name="Shi W."/>
            <person name="Du L."/>
            <person name="Sun Y."/>
            <person name="Zhan W."/>
            <person name="Jiang J.F."/>
            <person name="Wang Q."/>
            <person name="Zhang B."/>
            <person name="Ji P."/>
            <person name="Bell-Sakyi L."/>
            <person name="Cui X.M."/>
            <person name="Yuan T.T."/>
            <person name="Jiang B.G."/>
            <person name="Yang W.F."/>
            <person name="Lam T.T."/>
            <person name="Chang Q.C."/>
            <person name="Ding S.J."/>
            <person name="Wang X.J."/>
            <person name="Zhu J.G."/>
            <person name="Ruan X.D."/>
            <person name="Zhao L."/>
            <person name="Wei J.T."/>
            <person name="Ye R.Z."/>
            <person name="Que T.C."/>
            <person name="Du C.H."/>
            <person name="Zhou Y.H."/>
            <person name="Cheng J.X."/>
            <person name="Dai P.F."/>
            <person name="Guo W.B."/>
            <person name="Han X.H."/>
            <person name="Huang E.J."/>
            <person name="Li L.F."/>
            <person name="Wei W."/>
            <person name="Gao Y.C."/>
            <person name="Liu J.Z."/>
            <person name="Shao H.Z."/>
            <person name="Wang X."/>
            <person name="Wang C.C."/>
            <person name="Yang T.C."/>
            <person name="Huo Q.B."/>
            <person name="Li W."/>
            <person name="Chen H.Y."/>
            <person name="Chen S.E."/>
            <person name="Zhou L.G."/>
            <person name="Ni X.B."/>
            <person name="Tian J.H."/>
            <person name="Sheng Y."/>
            <person name="Liu T."/>
            <person name="Pan Y.S."/>
            <person name="Xia L.Y."/>
            <person name="Li J."/>
            <person name="Zhao F."/>
            <person name="Cao W.C."/>
        </authorList>
    </citation>
    <scope>NUCLEOTIDE SEQUENCE</scope>
    <source>
        <strain evidence="2">Rmic-2018</strain>
    </source>
</reference>
<protein>
    <recommendedName>
        <fullName evidence="1">Brinker DNA-binding domain-containing protein</fullName>
    </recommendedName>
</protein>
<evidence type="ECO:0000259" key="1">
    <source>
        <dbReference type="Pfam" id="PF09607"/>
    </source>
</evidence>
<evidence type="ECO:0000313" key="2">
    <source>
        <dbReference type="EMBL" id="KAH8027923.1"/>
    </source>
</evidence>
<proteinExistence type="predicted"/>
<evidence type="ECO:0000313" key="3">
    <source>
        <dbReference type="Proteomes" id="UP000821866"/>
    </source>
</evidence>
<comment type="caution">
    <text evidence="2">The sequence shown here is derived from an EMBL/GenBank/DDBJ whole genome shotgun (WGS) entry which is preliminary data.</text>
</comment>
<reference evidence="2" key="2">
    <citation type="submission" date="2021-09" db="EMBL/GenBank/DDBJ databases">
        <authorList>
            <person name="Jia N."/>
            <person name="Wang J."/>
            <person name="Shi W."/>
            <person name="Du L."/>
            <person name="Sun Y."/>
            <person name="Zhan W."/>
            <person name="Jiang J."/>
            <person name="Wang Q."/>
            <person name="Zhang B."/>
            <person name="Ji P."/>
            <person name="Sakyi L.B."/>
            <person name="Cui X."/>
            <person name="Yuan T."/>
            <person name="Jiang B."/>
            <person name="Yang W."/>
            <person name="Lam T.T.-Y."/>
            <person name="Chang Q."/>
            <person name="Ding S."/>
            <person name="Wang X."/>
            <person name="Zhu J."/>
            <person name="Ruan X."/>
            <person name="Zhao L."/>
            <person name="Wei J."/>
            <person name="Que T."/>
            <person name="Du C."/>
            <person name="Cheng J."/>
            <person name="Dai P."/>
            <person name="Han X."/>
            <person name="Huang E."/>
            <person name="Gao Y."/>
            <person name="Liu J."/>
            <person name="Shao H."/>
            <person name="Ye R."/>
            <person name="Li L."/>
            <person name="Wei W."/>
            <person name="Wang X."/>
            <person name="Wang C."/>
            <person name="Huo Q."/>
            <person name="Li W."/>
            <person name="Guo W."/>
            <person name="Chen H."/>
            <person name="Chen S."/>
            <person name="Zhou L."/>
            <person name="Zhou L."/>
            <person name="Ni X."/>
            <person name="Tian J."/>
            <person name="Zhou Y."/>
            <person name="Sheng Y."/>
            <person name="Liu T."/>
            <person name="Pan Y."/>
            <person name="Xia L."/>
            <person name="Li J."/>
            <person name="Zhao F."/>
            <person name="Cao W."/>
        </authorList>
    </citation>
    <scope>NUCLEOTIDE SEQUENCE</scope>
    <source>
        <strain evidence="2">Rmic-2018</strain>
        <tissue evidence="2">Larvae</tissue>
    </source>
</reference>
<dbReference type="PANTHER" id="PTHR33939">
    <property type="entry name" value="PROTEIN CBG22215"/>
    <property type="match status" value="1"/>
</dbReference>
<dbReference type="EMBL" id="JABSTU010000006">
    <property type="protein sequence ID" value="KAH8027923.1"/>
    <property type="molecule type" value="Genomic_DNA"/>
</dbReference>
<dbReference type="InterPro" id="IPR018586">
    <property type="entry name" value="Brinker_DNA-bd"/>
</dbReference>
<feature type="domain" description="Brinker DNA-binding" evidence="1">
    <location>
        <begin position="9"/>
        <end position="48"/>
    </location>
</feature>
<dbReference type="Pfam" id="PF09607">
    <property type="entry name" value="BrkDBD"/>
    <property type="match status" value="1"/>
</dbReference>
<dbReference type="AlphaFoldDB" id="A0A9J6E0C6"/>
<dbReference type="VEuPathDB" id="VectorBase:LOC119161985"/>
<dbReference type="Gene3D" id="1.10.10.60">
    <property type="entry name" value="Homeodomain-like"/>
    <property type="match status" value="1"/>
</dbReference>
<dbReference type="PANTHER" id="PTHR33939:SF1">
    <property type="entry name" value="DUF4371 DOMAIN-CONTAINING PROTEIN"/>
    <property type="match status" value="1"/>
</dbReference>